<keyword evidence="3" id="KW-1185">Reference proteome</keyword>
<name>A0AAV4FQE9_9GAST</name>
<protein>
    <submittedName>
        <fullName evidence="2">Uncharacterized protein</fullName>
    </submittedName>
</protein>
<dbReference type="EMBL" id="BMAT01011563">
    <property type="protein sequence ID" value="GFR75030.1"/>
    <property type="molecule type" value="Genomic_DNA"/>
</dbReference>
<proteinExistence type="predicted"/>
<feature type="region of interest" description="Disordered" evidence="1">
    <location>
        <begin position="474"/>
        <end position="552"/>
    </location>
</feature>
<organism evidence="2 3">
    <name type="scientific">Elysia marginata</name>
    <dbReference type="NCBI Taxonomy" id="1093978"/>
    <lineage>
        <taxon>Eukaryota</taxon>
        <taxon>Metazoa</taxon>
        <taxon>Spiralia</taxon>
        <taxon>Lophotrochozoa</taxon>
        <taxon>Mollusca</taxon>
        <taxon>Gastropoda</taxon>
        <taxon>Heterobranchia</taxon>
        <taxon>Euthyneura</taxon>
        <taxon>Panpulmonata</taxon>
        <taxon>Sacoglossa</taxon>
        <taxon>Placobranchoidea</taxon>
        <taxon>Plakobranchidae</taxon>
        <taxon>Elysia</taxon>
    </lineage>
</organism>
<dbReference type="Proteomes" id="UP000762676">
    <property type="component" value="Unassembled WGS sequence"/>
</dbReference>
<dbReference type="PANTHER" id="PTHR46704">
    <property type="entry name" value="CXC DOMAIN-CONTAINING PROTEIN-RELATED"/>
    <property type="match status" value="1"/>
</dbReference>
<feature type="region of interest" description="Disordered" evidence="1">
    <location>
        <begin position="409"/>
        <end position="446"/>
    </location>
</feature>
<evidence type="ECO:0000313" key="2">
    <source>
        <dbReference type="EMBL" id="GFR75030.1"/>
    </source>
</evidence>
<comment type="caution">
    <text evidence="2">The sequence shown here is derived from an EMBL/GenBank/DDBJ whole genome shotgun (WGS) entry which is preliminary data.</text>
</comment>
<reference evidence="2 3" key="1">
    <citation type="journal article" date="2021" name="Elife">
        <title>Chloroplast acquisition without the gene transfer in kleptoplastic sea slugs, Plakobranchus ocellatus.</title>
        <authorList>
            <person name="Maeda T."/>
            <person name="Takahashi S."/>
            <person name="Yoshida T."/>
            <person name="Shimamura S."/>
            <person name="Takaki Y."/>
            <person name="Nagai Y."/>
            <person name="Toyoda A."/>
            <person name="Suzuki Y."/>
            <person name="Arimoto A."/>
            <person name="Ishii H."/>
            <person name="Satoh N."/>
            <person name="Nishiyama T."/>
            <person name="Hasebe M."/>
            <person name="Maruyama T."/>
            <person name="Minagawa J."/>
            <person name="Obokata J."/>
            <person name="Shigenobu S."/>
        </authorList>
    </citation>
    <scope>NUCLEOTIDE SEQUENCE [LARGE SCALE GENOMIC DNA]</scope>
</reference>
<gene>
    <name evidence="2" type="ORF">ElyMa_005768000</name>
</gene>
<feature type="compositionally biased region" description="Low complexity" evidence="1">
    <location>
        <begin position="481"/>
        <end position="499"/>
    </location>
</feature>
<accession>A0AAV4FQE9</accession>
<dbReference type="PANTHER" id="PTHR46704:SF1">
    <property type="entry name" value="TELOMERE LENGTH REGULATION PROTEIN TEL2 HOMOLOG"/>
    <property type="match status" value="1"/>
</dbReference>
<evidence type="ECO:0000313" key="3">
    <source>
        <dbReference type="Proteomes" id="UP000762676"/>
    </source>
</evidence>
<feature type="compositionally biased region" description="Basic residues" evidence="1">
    <location>
        <begin position="529"/>
        <end position="545"/>
    </location>
</feature>
<dbReference type="AlphaFoldDB" id="A0AAV4FQE9"/>
<sequence length="552" mass="60919">MIASGGNKTNVVILRIAASKILNDFFEVPRSVGQSIMQATRPRAFIATLQIGLSVYIHHQFASKFLLDTFFQLGFSSSYSETKRFELCAALAQQTDVPGVTNDHFLQYAAENVYHDLRTLGVLNTFHGMGVITAATPGTGRKKPIPRLSTTSADLTHLKSMNVHFFPSTCQDLSFFKYLELGDFSTEDPLSTHDLVWKLSWPLSSPRPAWQGFMQTVCTGKHSGQSSIFFLPMIYLTPSDMSCVYSTLLFVAKEAKRNNEKPVPTFDQPLWWKAQVIVLNKPSDSELKSVVLRLGGFHTLMSFLEANGKIVAGSGLEEVLQVINGSNTMLSGHEFEDEFEEDNDGFLNNEDPGEAETVDEATVCVMEEPGEGFIELEDSAHSDQDSEAEEMGHDWAFSEEMVHEPRAFSYTKEESKDAGTGVNGNYQSHDKAQDFGGFGGLHRDQETDDDITFETGEELPYDLRISHLHQTLSSAAKIPNARKPATKKPSAAKTAAKKPVQQKTSEEARCQEPNARKPAIKKPSAAKTAAKKPAAKKPAVKKPAAKKLEAKK</sequence>
<evidence type="ECO:0000256" key="1">
    <source>
        <dbReference type="SAM" id="MobiDB-lite"/>
    </source>
</evidence>